<feature type="region of interest" description="Disordered" evidence="2">
    <location>
        <begin position="106"/>
        <end position="137"/>
    </location>
</feature>
<protein>
    <recommendedName>
        <fullName evidence="3">No apical meristem-associated C-terminal domain-containing protein</fullName>
    </recommendedName>
</protein>
<reference evidence="4" key="2">
    <citation type="submission" date="2018-10" db="UniProtKB">
        <authorList>
            <consortium name="EnsemblPlants"/>
        </authorList>
    </citation>
    <scope>IDENTIFICATION</scope>
</reference>
<evidence type="ECO:0000256" key="1">
    <source>
        <dbReference type="SAM" id="Coils"/>
    </source>
</evidence>
<dbReference type="EnsemblPlants" id="TraesCS5A02G037000.1">
    <property type="protein sequence ID" value="TraesCS5A02G037000.1"/>
    <property type="gene ID" value="TraesCS5A02G037000"/>
</dbReference>
<dbReference type="OrthoDB" id="1751762at2759"/>
<dbReference type="InterPro" id="IPR029466">
    <property type="entry name" value="NAM-associated_C"/>
</dbReference>
<evidence type="ECO:0000313" key="5">
    <source>
        <dbReference type="Proteomes" id="UP000019116"/>
    </source>
</evidence>
<feature type="domain" description="No apical meristem-associated C-terminal" evidence="3">
    <location>
        <begin position="425"/>
        <end position="626"/>
    </location>
</feature>
<dbReference type="STRING" id="4565.A0A3B6KA04"/>
<name>A0A3B6KA04_WHEAT</name>
<feature type="compositionally biased region" description="Basic and acidic residues" evidence="2">
    <location>
        <begin position="260"/>
        <end position="269"/>
    </location>
</feature>
<dbReference type="Gramene" id="TraesCS5A03G0094800.1">
    <property type="protein sequence ID" value="TraesCS5A03G0094800.1.CDS"/>
    <property type="gene ID" value="TraesCS5A03G0094800"/>
</dbReference>
<evidence type="ECO:0000256" key="2">
    <source>
        <dbReference type="SAM" id="MobiDB-lite"/>
    </source>
</evidence>
<dbReference type="PANTHER" id="PTHR45125:SF24">
    <property type="entry name" value="GENOME ASSEMBLY, CHROMOSOME: II"/>
    <property type="match status" value="1"/>
</dbReference>
<evidence type="ECO:0000313" key="4">
    <source>
        <dbReference type="EnsemblPlants" id="TraesCS5A02G037000.1"/>
    </source>
</evidence>
<dbReference type="Proteomes" id="UP000019116">
    <property type="component" value="Chromosome 5A"/>
</dbReference>
<feature type="compositionally biased region" description="Polar residues" evidence="2">
    <location>
        <begin position="111"/>
        <end position="127"/>
    </location>
</feature>
<dbReference type="Pfam" id="PF14303">
    <property type="entry name" value="NAM-associated"/>
    <property type="match status" value="1"/>
</dbReference>
<dbReference type="PANTHER" id="PTHR45125">
    <property type="entry name" value="F21J9.4-RELATED"/>
    <property type="match status" value="1"/>
</dbReference>
<organism evidence="4">
    <name type="scientific">Triticum aestivum</name>
    <name type="common">Wheat</name>
    <dbReference type="NCBI Taxonomy" id="4565"/>
    <lineage>
        <taxon>Eukaryota</taxon>
        <taxon>Viridiplantae</taxon>
        <taxon>Streptophyta</taxon>
        <taxon>Embryophyta</taxon>
        <taxon>Tracheophyta</taxon>
        <taxon>Spermatophyta</taxon>
        <taxon>Magnoliopsida</taxon>
        <taxon>Liliopsida</taxon>
        <taxon>Poales</taxon>
        <taxon>Poaceae</taxon>
        <taxon>BOP clade</taxon>
        <taxon>Pooideae</taxon>
        <taxon>Triticodae</taxon>
        <taxon>Triticeae</taxon>
        <taxon>Triticinae</taxon>
        <taxon>Triticum</taxon>
    </lineage>
</organism>
<sequence>MADAPPSSGGMAVDLTAKVRKKAAKKPRSEYTPEEIAKLDAESAKRRERRAAVKINAAAAKFGAQHEELEAARRKAAADEKEDLVNKAHAILMLGMGRPAGFHAAAANPASTGSSVARPTHCQSPTSRVAPMSPGFPPPWHDGQTRFSASPDVGLFAPSTPRPAAVIDLNMTPGSNSGGRPSVEMQRKQARAPFTGTMPAPRVLFEEMPTSTPTVDDPFYNQYMEDVIFQGGHGRAYDLDETQSQDGRAQYVPDEEADDRADYDHGDSWHEDDDIYVEGEDEDEANDVDISDAPLFIDELTQRAEAQKKRKSIRTGSYTQDEDKLICQSWMKISQDPRTGAQQKGIVFWTRIHKTFHERKMFEPYQITSNRGIGSIQKRWLFIQQECNKYCAAFESVEARPVSGLGVGDMAFQSLEAFKARHNDKPFTLTHCWTIINNCPKFKDQYRELQRKRGKKTAKFAGGGDGEALKRPRGKTNSKVDDIRDASSMALHETLHGMMSHKDVRDEKKRQSNDEQMKQYLDLQRQKLEMEEAAKKRKIDMEETARQRQLDMEEAARQRQLDMEEATRQRQLDIEADNVKARQRQLDIEATNAATKAKEVALAIMSVDLSKMSDKTRAWFEAKQKEMLEAEGLN</sequence>
<feature type="region of interest" description="Disordered" evidence="2">
    <location>
        <begin position="1"/>
        <end position="33"/>
    </location>
</feature>
<dbReference type="AlphaFoldDB" id="A0A3B6KA04"/>
<keyword evidence="1" id="KW-0175">Coiled coil</keyword>
<dbReference type="Gramene" id="TraesCS5A02G037000.1">
    <property type="protein sequence ID" value="TraesCS5A02G037000.1"/>
    <property type="gene ID" value="TraesCS5A02G037000"/>
</dbReference>
<feature type="coiled-coil region" evidence="1">
    <location>
        <begin position="513"/>
        <end position="543"/>
    </location>
</feature>
<proteinExistence type="predicted"/>
<feature type="region of interest" description="Disordered" evidence="2">
    <location>
        <begin position="455"/>
        <end position="480"/>
    </location>
</feature>
<keyword evidence="5" id="KW-1185">Reference proteome</keyword>
<feature type="region of interest" description="Disordered" evidence="2">
    <location>
        <begin position="238"/>
        <end position="271"/>
    </location>
</feature>
<evidence type="ECO:0000259" key="3">
    <source>
        <dbReference type="Pfam" id="PF14303"/>
    </source>
</evidence>
<accession>A0A3B6KA04</accession>
<reference evidence="4" key="1">
    <citation type="submission" date="2018-08" db="EMBL/GenBank/DDBJ databases">
        <authorList>
            <person name="Rossello M."/>
        </authorList>
    </citation>
    <scope>NUCLEOTIDE SEQUENCE [LARGE SCALE GENOMIC DNA]</scope>
    <source>
        <strain evidence="4">cv. Chinese Spring</strain>
    </source>
</reference>